<reference evidence="2 3" key="1">
    <citation type="submission" date="2015-09" db="EMBL/GenBank/DDBJ databases">
        <title>A metagenomics-based metabolic model of nitrate-dependent anaerobic oxidation of methane by Methanoperedens-like archaea.</title>
        <authorList>
            <person name="Arshad A."/>
            <person name="Speth D.R."/>
            <person name="De Graaf R.M."/>
            <person name="Op Den Camp H.J."/>
            <person name="Jetten M.S."/>
            <person name="Welte C.U."/>
        </authorList>
    </citation>
    <scope>NUCLEOTIDE SEQUENCE [LARGE SCALE GENOMIC DNA]</scope>
</reference>
<dbReference type="Proteomes" id="UP000050360">
    <property type="component" value="Unassembled WGS sequence"/>
</dbReference>
<gene>
    <name evidence="2" type="ORF">MPEBLZ_04257</name>
</gene>
<feature type="transmembrane region" description="Helical" evidence="1">
    <location>
        <begin position="76"/>
        <end position="93"/>
    </location>
</feature>
<keyword evidence="1" id="KW-0472">Membrane</keyword>
<evidence type="ECO:0000256" key="1">
    <source>
        <dbReference type="SAM" id="Phobius"/>
    </source>
</evidence>
<protein>
    <submittedName>
        <fullName evidence="2">Uncharacterized protein</fullName>
    </submittedName>
</protein>
<feature type="transmembrane region" description="Helical" evidence="1">
    <location>
        <begin position="197"/>
        <end position="218"/>
    </location>
</feature>
<accession>A0A0P8C3S6</accession>
<feature type="transmembrane region" description="Helical" evidence="1">
    <location>
        <begin position="99"/>
        <end position="117"/>
    </location>
</feature>
<sequence>MTLNAVSTTLVWNLTPKLPDVYKAALEKLVSLGYNSVDDILEDLNSIKYHEPDDLLLEKNSILKTVSGLKKKRRELILFTLIEISIIVGMYAIGLGFWYIIAILVLSTSIAALILLLRSPKKSETIVTKTGDKYNLTYAEFLSIHERVRARNTIEVTTEDVIMFNEKFLDEHAKASLVERRINVEKKKLREKKYQKWAFIIIAVLVIGGLALKAYMVLHGGK</sequence>
<dbReference type="EMBL" id="LKCM01000414">
    <property type="protein sequence ID" value="KPQ41201.1"/>
    <property type="molecule type" value="Genomic_DNA"/>
</dbReference>
<keyword evidence="1" id="KW-1133">Transmembrane helix</keyword>
<organism evidence="2 3">
    <name type="scientific">Candidatus Methanoperedens nitratireducens</name>
    <dbReference type="NCBI Taxonomy" id="1392998"/>
    <lineage>
        <taxon>Archaea</taxon>
        <taxon>Methanobacteriati</taxon>
        <taxon>Methanobacteriota</taxon>
        <taxon>Stenosarchaea group</taxon>
        <taxon>Methanomicrobia</taxon>
        <taxon>Methanosarcinales</taxon>
        <taxon>ANME-2 cluster</taxon>
        <taxon>Candidatus Methanoperedentaceae</taxon>
        <taxon>Candidatus Methanoperedens</taxon>
    </lineage>
</organism>
<evidence type="ECO:0000313" key="2">
    <source>
        <dbReference type="EMBL" id="KPQ41201.1"/>
    </source>
</evidence>
<evidence type="ECO:0000313" key="3">
    <source>
        <dbReference type="Proteomes" id="UP000050360"/>
    </source>
</evidence>
<comment type="caution">
    <text evidence="2">The sequence shown here is derived from an EMBL/GenBank/DDBJ whole genome shotgun (WGS) entry which is preliminary data.</text>
</comment>
<dbReference type="AlphaFoldDB" id="A0A0P8C3S6"/>
<proteinExistence type="predicted"/>
<name>A0A0P8C3S6_9EURY</name>
<keyword evidence="1" id="KW-0812">Transmembrane</keyword>